<accession>A0A846XK83</accession>
<reference evidence="6 7" key="1">
    <citation type="submission" date="2020-04" db="EMBL/GenBank/DDBJ databases">
        <title>MicrobeNet Type strains.</title>
        <authorList>
            <person name="Nicholson A.C."/>
        </authorList>
    </citation>
    <scope>NUCLEOTIDE SEQUENCE [LARGE SCALE GENOMIC DNA]</scope>
    <source>
        <strain evidence="6 7">DSM 45078</strain>
    </source>
</reference>
<dbReference type="GO" id="GO:0000976">
    <property type="term" value="F:transcription cis-regulatory region binding"/>
    <property type="evidence" value="ECO:0007669"/>
    <property type="project" value="TreeGrafter"/>
</dbReference>
<evidence type="ECO:0000313" key="6">
    <source>
        <dbReference type="EMBL" id="NKY34204.1"/>
    </source>
</evidence>
<dbReference type="Proteomes" id="UP000565715">
    <property type="component" value="Unassembled WGS sequence"/>
</dbReference>
<evidence type="ECO:0000313" key="7">
    <source>
        <dbReference type="Proteomes" id="UP000565715"/>
    </source>
</evidence>
<proteinExistence type="predicted"/>
<protein>
    <submittedName>
        <fullName evidence="6">TetR/AcrR family transcriptional regulator</fullName>
    </submittedName>
</protein>
<name>A0A846XK83_9NOCA</name>
<dbReference type="InterPro" id="IPR050109">
    <property type="entry name" value="HTH-type_TetR-like_transc_reg"/>
</dbReference>
<gene>
    <name evidence="6" type="ORF">HGA13_14100</name>
</gene>
<dbReference type="InterPro" id="IPR036271">
    <property type="entry name" value="Tet_transcr_reg_TetR-rel_C_sf"/>
</dbReference>
<dbReference type="Gene3D" id="1.10.357.10">
    <property type="entry name" value="Tetracycline Repressor, domain 2"/>
    <property type="match status" value="1"/>
</dbReference>
<dbReference type="InterPro" id="IPR001647">
    <property type="entry name" value="HTH_TetR"/>
</dbReference>
<dbReference type="Pfam" id="PF00440">
    <property type="entry name" value="TetR_N"/>
    <property type="match status" value="1"/>
</dbReference>
<feature type="domain" description="HTH tetR-type" evidence="5">
    <location>
        <begin position="13"/>
        <end position="73"/>
    </location>
</feature>
<organism evidence="6 7">
    <name type="scientific">Nocardia speluncae</name>
    <dbReference type="NCBI Taxonomy" id="419477"/>
    <lineage>
        <taxon>Bacteria</taxon>
        <taxon>Bacillati</taxon>
        <taxon>Actinomycetota</taxon>
        <taxon>Actinomycetes</taxon>
        <taxon>Mycobacteriales</taxon>
        <taxon>Nocardiaceae</taxon>
        <taxon>Nocardia</taxon>
    </lineage>
</organism>
<keyword evidence="3" id="KW-0804">Transcription</keyword>
<evidence type="ECO:0000259" key="5">
    <source>
        <dbReference type="PROSITE" id="PS50977"/>
    </source>
</evidence>
<comment type="caution">
    <text evidence="6">The sequence shown here is derived from an EMBL/GenBank/DDBJ whole genome shotgun (WGS) entry which is preliminary data.</text>
</comment>
<dbReference type="RefSeq" id="WP_068043399.1">
    <property type="nucleotide sequence ID" value="NZ_JAAXOO010000003.1"/>
</dbReference>
<dbReference type="GO" id="GO:0003700">
    <property type="term" value="F:DNA-binding transcription factor activity"/>
    <property type="evidence" value="ECO:0007669"/>
    <property type="project" value="TreeGrafter"/>
</dbReference>
<dbReference type="SUPFAM" id="SSF48498">
    <property type="entry name" value="Tetracyclin repressor-like, C-terminal domain"/>
    <property type="match status" value="1"/>
</dbReference>
<keyword evidence="1" id="KW-0805">Transcription regulation</keyword>
<keyword evidence="7" id="KW-1185">Reference proteome</keyword>
<dbReference type="AlphaFoldDB" id="A0A846XK83"/>
<dbReference type="InterPro" id="IPR011075">
    <property type="entry name" value="TetR_C"/>
</dbReference>
<evidence type="ECO:0000256" key="4">
    <source>
        <dbReference type="PROSITE-ProRule" id="PRU00335"/>
    </source>
</evidence>
<feature type="DNA-binding region" description="H-T-H motif" evidence="4">
    <location>
        <begin position="36"/>
        <end position="55"/>
    </location>
</feature>
<evidence type="ECO:0000256" key="3">
    <source>
        <dbReference type="ARBA" id="ARBA00023163"/>
    </source>
</evidence>
<dbReference type="InterPro" id="IPR009057">
    <property type="entry name" value="Homeodomain-like_sf"/>
</dbReference>
<sequence>MADSSTTPRRRGAERTRELLTVTLDLATEVGYRGLSVEAIAGRAGVGKHTIYRRWSSIAELLLDALSVVWVSDLDYRTSGPVRADLREQFVRSSQALSTPPIGPVYRAVIAEAQADPALRATLHERFLATVEQRTLDRITRAQREGQLVADVNLEFAAEVLCGTLYYRLLLTSRPVDEKAIDGLLDMFMAAYGVGEARS</sequence>
<dbReference type="PANTHER" id="PTHR30055:SF148">
    <property type="entry name" value="TETR-FAMILY TRANSCRIPTIONAL REGULATOR"/>
    <property type="match status" value="1"/>
</dbReference>
<keyword evidence="2 4" id="KW-0238">DNA-binding</keyword>
<dbReference type="Pfam" id="PF16859">
    <property type="entry name" value="TetR_C_11"/>
    <property type="match status" value="1"/>
</dbReference>
<dbReference type="PANTHER" id="PTHR30055">
    <property type="entry name" value="HTH-TYPE TRANSCRIPTIONAL REGULATOR RUTR"/>
    <property type="match status" value="1"/>
</dbReference>
<dbReference type="SUPFAM" id="SSF46689">
    <property type="entry name" value="Homeodomain-like"/>
    <property type="match status" value="1"/>
</dbReference>
<dbReference type="EMBL" id="JAAXOO010000003">
    <property type="protein sequence ID" value="NKY34204.1"/>
    <property type="molecule type" value="Genomic_DNA"/>
</dbReference>
<dbReference type="Gene3D" id="1.10.10.60">
    <property type="entry name" value="Homeodomain-like"/>
    <property type="match status" value="1"/>
</dbReference>
<dbReference type="PROSITE" id="PS50977">
    <property type="entry name" value="HTH_TETR_2"/>
    <property type="match status" value="1"/>
</dbReference>
<evidence type="ECO:0000256" key="1">
    <source>
        <dbReference type="ARBA" id="ARBA00023015"/>
    </source>
</evidence>
<evidence type="ECO:0000256" key="2">
    <source>
        <dbReference type="ARBA" id="ARBA00023125"/>
    </source>
</evidence>